<gene>
    <name evidence="2" type="ORF">RUN39_v1_190015</name>
</gene>
<name>A0A0S4TNK2_RALSL</name>
<accession>A0A0S4TNK2</accession>
<feature type="region of interest" description="Disordered" evidence="1">
    <location>
        <begin position="673"/>
        <end position="701"/>
    </location>
</feature>
<reference evidence="2" key="1">
    <citation type="submission" date="2015-10" db="EMBL/GenBank/DDBJ databases">
        <authorList>
            <person name="Gilbert D.G."/>
        </authorList>
    </citation>
    <scope>NUCLEOTIDE SEQUENCE</scope>
    <source>
        <strain evidence="2">Phyl III-seqv23</strain>
    </source>
</reference>
<feature type="compositionally biased region" description="Polar residues" evidence="1">
    <location>
        <begin position="673"/>
        <end position="682"/>
    </location>
</feature>
<feature type="region of interest" description="Disordered" evidence="1">
    <location>
        <begin position="1"/>
        <end position="115"/>
    </location>
</feature>
<protein>
    <submittedName>
        <fullName evidence="2">Putative type III effector protein</fullName>
    </submittedName>
</protein>
<evidence type="ECO:0000256" key="1">
    <source>
        <dbReference type="SAM" id="MobiDB-lite"/>
    </source>
</evidence>
<organism evidence="2">
    <name type="scientific">Ralstonia solanacearum</name>
    <name type="common">Pseudomonas solanacearum</name>
    <dbReference type="NCBI Taxonomy" id="305"/>
    <lineage>
        <taxon>Bacteria</taxon>
        <taxon>Pseudomonadati</taxon>
        <taxon>Pseudomonadota</taxon>
        <taxon>Betaproteobacteria</taxon>
        <taxon>Burkholderiales</taxon>
        <taxon>Burkholderiaceae</taxon>
        <taxon>Ralstonia</taxon>
        <taxon>Ralstonia solanacearum species complex</taxon>
    </lineage>
</organism>
<sequence length="701" mass="74449">MPKHGLRFPSILFRHAAQPDRDATAQGNGPPASAPTRQRQSLLRGLPPIGTQTGSPPRVTAAGPRPSLQASRAGETGAARQVPKPGMSDDPSPPGTPGRPVEPDTAPPQETGSGWIDADALAANPDQRDAGWGISFLRDARLKAAREAGGDAATAIQPHAGPTPEIEAVPVSVPPAPAPAPVDAGAKPARGIAVLPLNRQTPSPSPPGVSPTRANARINRLPSGPKMDGISEPATSMHRLNEDILSSITEALGLGPLQATGLAREAQIKQAGRRLQGSVIEKAELPPTGTVKNQPFYEGLVPGLRGQLGLAISRADCVISEREQLGKHGERKHLLRVQFDKSIDRGEYTLASQPGSPNHAAVQTVAQRLAEAIDPKYRTDQRQYAIEFVGALGHKGSSADVFIEHFAKHANVKPRRIESTPSTINDSNLRNADVFRALSPEQMNKLARAAHRSHLGFRAETSTGSDGTLRHDLRLFFGGSENIPRDYGQTAASVVGGVGRVLGAARKAAQIIAQAVEQLQRDGHEVRFESIGGVSMGGACAQIFAAALQSRVKLAAPAPLVLLDPQLLNNAQARHATKGGVHDYDFGSSRGVAITLDYPAAPRKSLMGRMKGLGYRSPGLVRIKLALQGDDSTKRLSNGDWVNALPKPYCPPLTGYHGDLALYTKALQRFTANPRLTRSPRLTRQPEPEPQPQSKEAGDIR</sequence>
<dbReference type="AlphaFoldDB" id="A0A0S4TNK2"/>
<proteinExistence type="predicted"/>
<evidence type="ECO:0000313" key="2">
    <source>
        <dbReference type="EMBL" id="CUV11655.1"/>
    </source>
</evidence>
<dbReference type="EMBL" id="LN899819">
    <property type="protein sequence ID" value="CUV11655.1"/>
    <property type="molecule type" value="Genomic_DNA"/>
</dbReference>